<protein>
    <submittedName>
        <fullName evidence="2">Uncharacterized protein</fullName>
    </submittedName>
</protein>
<dbReference type="WBParaSite" id="TMUE_1000004436.1">
    <property type="protein sequence ID" value="TMUE_1000004436.1"/>
    <property type="gene ID" value="WBGene00291532"/>
</dbReference>
<accession>A0A5S6QAT5</accession>
<dbReference type="Proteomes" id="UP000046395">
    <property type="component" value="Unassembled WGS sequence"/>
</dbReference>
<proteinExistence type="predicted"/>
<name>A0A5S6QAT5_TRIMR</name>
<organism evidence="1 2">
    <name type="scientific">Trichuris muris</name>
    <name type="common">Mouse whipworm</name>
    <dbReference type="NCBI Taxonomy" id="70415"/>
    <lineage>
        <taxon>Eukaryota</taxon>
        <taxon>Metazoa</taxon>
        <taxon>Ecdysozoa</taxon>
        <taxon>Nematoda</taxon>
        <taxon>Enoplea</taxon>
        <taxon>Dorylaimia</taxon>
        <taxon>Trichinellida</taxon>
        <taxon>Trichuridae</taxon>
        <taxon>Trichuris</taxon>
    </lineage>
</organism>
<reference evidence="2" key="1">
    <citation type="submission" date="2019-12" db="UniProtKB">
        <authorList>
            <consortium name="WormBaseParasite"/>
        </authorList>
    </citation>
    <scope>IDENTIFICATION</scope>
</reference>
<dbReference type="AlphaFoldDB" id="A0A5S6QAT5"/>
<evidence type="ECO:0000313" key="1">
    <source>
        <dbReference type="Proteomes" id="UP000046395"/>
    </source>
</evidence>
<sequence>MSVDKNAKGAPEGCESGHFVPIGMSAAKERFGGNIASRFRLRYASEICSRLGRFSALPPAGKATIGVAPFCKSRQRPAVQPLCLDFFSSEIDLSLP</sequence>
<keyword evidence="1" id="KW-1185">Reference proteome</keyword>
<evidence type="ECO:0000313" key="2">
    <source>
        <dbReference type="WBParaSite" id="TMUE_1000004436.1"/>
    </source>
</evidence>